<evidence type="ECO:0000256" key="2">
    <source>
        <dbReference type="ARBA" id="ARBA00023098"/>
    </source>
</evidence>
<sequence>MSTELSPAAPAPTAPDEADLLATVPVSEELLSEVLEPYSHKGCRYLLDAQYGAGPNHVMAYGNFSIAESAYIRSTGHFNAAEMMICFNQLAYCAFAPAVINKQIPAVPGYSIEDFFDNQLPAMLIKSASSRFRKPINAQKFSARLMCQNFRVVERAWRYLLIPCAIEFWDEDGGAASGEVELAALNIP</sequence>
<dbReference type="InterPro" id="IPR022598">
    <property type="entry name" value="FcoT_ThioEstase"/>
</dbReference>
<evidence type="ECO:0000313" key="10">
    <source>
        <dbReference type="Proteomes" id="UP001055171"/>
    </source>
</evidence>
<evidence type="ECO:0000256" key="1">
    <source>
        <dbReference type="ARBA" id="ARBA00022832"/>
    </source>
</evidence>
<dbReference type="EC" id="4.3.2.11" evidence="5"/>
<keyword evidence="1" id="KW-0276">Fatty acid metabolism</keyword>
<evidence type="ECO:0000256" key="3">
    <source>
        <dbReference type="ARBA" id="ARBA00023239"/>
    </source>
</evidence>
<dbReference type="Gene3D" id="3.10.129.30">
    <property type="entry name" value="Rv0098, thioesterase-like hot dog domain"/>
    <property type="match status" value="1"/>
</dbReference>
<evidence type="ECO:0000313" key="9">
    <source>
        <dbReference type="EMBL" id="ULP40819.1"/>
    </source>
</evidence>
<evidence type="ECO:0000256" key="6">
    <source>
        <dbReference type="ARBA" id="ARBA00035169"/>
    </source>
</evidence>
<keyword evidence="10" id="KW-1185">Reference proteome</keyword>
<dbReference type="EMBL" id="CP092423">
    <property type="protein sequence ID" value="ULP40819.1"/>
    <property type="molecule type" value="Genomic_DNA"/>
</dbReference>
<evidence type="ECO:0000256" key="8">
    <source>
        <dbReference type="ARBA" id="ARBA00048742"/>
    </source>
</evidence>
<organism evidence="9 10">
    <name type="scientific">Mycobacterium lentiflavum</name>
    <dbReference type="NCBI Taxonomy" id="141349"/>
    <lineage>
        <taxon>Bacteria</taxon>
        <taxon>Bacillati</taxon>
        <taxon>Actinomycetota</taxon>
        <taxon>Actinomycetes</taxon>
        <taxon>Mycobacteriales</taxon>
        <taxon>Mycobacteriaceae</taxon>
        <taxon>Mycobacterium</taxon>
        <taxon>Mycobacterium simiae complex</taxon>
    </lineage>
</organism>
<gene>
    <name evidence="9" type="ORF">MJO58_18020</name>
</gene>
<dbReference type="RefSeq" id="WP_239720329.1">
    <property type="nucleotide sequence ID" value="NZ_CP092423.2"/>
</dbReference>
<accession>A0ABY3UMZ0</accession>
<keyword evidence="3" id="KW-0456">Lyase</keyword>
<keyword evidence="2" id="KW-0443">Lipid metabolism</keyword>
<comment type="catalytic activity">
    <reaction evidence="8">
        <text>a (3R)-3-[(carboxymethyl)amino]fatty acid + holo-[ACP] + H(+) = a (2E)-enoyl-[ACP] + glycine + H2O</text>
        <dbReference type="Rhea" id="RHEA:74923"/>
        <dbReference type="Rhea" id="RHEA-COMP:9685"/>
        <dbReference type="Rhea" id="RHEA-COMP:9925"/>
        <dbReference type="ChEBI" id="CHEBI:15377"/>
        <dbReference type="ChEBI" id="CHEBI:15378"/>
        <dbReference type="ChEBI" id="CHEBI:57305"/>
        <dbReference type="ChEBI" id="CHEBI:64479"/>
        <dbReference type="ChEBI" id="CHEBI:78784"/>
        <dbReference type="ChEBI" id="CHEBI:193080"/>
        <dbReference type="EC" id="4.3.2.11"/>
    </reaction>
    <physiologicalReaction direction="right-to-left" evidence="8">
        <dbReference type="Rhea" id="RHEA:74925"/>
    </physiologicalReaction>
</comment>
<dbReference type="InterPro" id="IPR043064">
    <property type="entry name" value="FcoT_ThioEstase_Rv0098-like_sf"/>
</dbReference>
<protein>
    <recommendedName>
        <fullName evidence="6">(2E)-enoyl-[ACP] glycyltransferase</fullName>
        <ecNumber evidence="5">4.3.2.11</ecNumber>
    </recommendedName>
    <alternativeName>
        <fullName evidence="7">(2E)-unsaturated fatty acyl-[ACP] glycyltransferase</fullName>
    </alternativeName>
</protein>
<evidence type="ECO:0000256" key="4">
    <source>
        <dbReference type="ARBA" id="ARBA00035117"/>
    </source>
</evidence>
<dbReference type="Pfam" id="PF10862">
    <property type="entry name" value="FcoT"/>
    <property type="match status" value="1"/>
</dbReference>
<name>A0ABY3UMZ0_MYCLN</name>
<comment type="similarity">
    <text evidence="4">Belongs to the FcoT family.</text>
</comment>
<evidence type="ECO:0000256" key="5">
    <source>
        <dbReference type="ARBA" id="ARBA00035127"/>
    </source>
</evidence>
<proteinExistence type="inferred from homology"/>
<reference evidence="9" key="1">
    <citation type="submission" date="2022-08" db="EMBL/GenBank/DDBJ databases">
        <title>Complete genome sequence of 14 non-tuberculosis mycobacteria type-strains.</title>
        <authorList>
            <person name="Igarashi Y."/>
            <person name="Osugi A."/>
            <person name="Mitarai S."/>
        </authorList>
    </citation>
    <scope>NUCLEOTIDE SEQUENCE</scope>
    <source>
        <strain evidence="9">ATCC 51985</strain>
    </source>
</reference>
<evidence type="ECO:0000256" key="7">
    <source>
        <dbReference type="ARBA" id="ARBA00035448"/>
    </source>
</evidence>
<dbReference type="Proteomes" id="UP001055171">
    <property type="component" value="Chromosome"/>
</dbReference>